<dbReference type="PANTHER" id="PTHR34138">
    <property type="entry name" value="CELL SHAPE-DETERMINING PROTEIN MREC"/>
    <property type="match status" value="1"/>
</dbReference>
<dbReference type="InterPro" id="IPR042177">
    <property type="entry name" value="Cell/Rod_1"/>
</dbReference>
<keyword evidence="3" id="KW-0133">Cell shape</keyword>
<evidence type="ECO:0000256" key="4">
    <source>
        <dbReference type="ARBA" id="ARBA00032089"/>
    </source>
</evidence>
<name>A3U4N6_CROAH</name>
<dbReference type="InterPro" id="IPR007221">
    <property type="entry name" value="MreC"/>
</dbReference>
<reference evidence="6 7" key="1">
    <citation type="journal article" date="2010" name="J. Bacteriol.">
        <title>The complete genome sequence of Croceibacter atlanticus HTCC2559T.</title>
        <authorList>
            <person name="Oh H.M."/>
            <person name="Kang I."/>
            <person name="Ferriera S."/>
            <person name="Giovannoni S.J."/>
            <person name="Cho J.C."/>
        </authorList>
    </citation>
    <scope>NUCLEOTIDE SEQUENCE [LARGE SCALE GENOMIC DNA]</scope>
    <source>
        <strain evidence="7">ATCC BAA-628 / HTCC2559 / KCTC 12090</strain>
    </source>
</reference>
<dbReference type="InterPro" id="IPR055342">
    <property type="entry name" value="MreC_beta-barrel_core"/>
</dbReference>
<feature type="domain" description="Rod shape-determining protein MreC beta-barrel core" evidence="5">
    <location>
        <begin position="91"/>
        <end position="239"/>
    </location>
</feature>
<proteinExistence type="inferred from homology"/>
<evidence type="ECO:0000256" key="3">
    <source>
        <dbReference type="ARBA" id="ARBA00022960"/>
    </source>
</evidence>
<evidence type="ECO:0000256" key="2">
    <source>
        <dbReference type="ARBA" id="ARBA00013855"/>
    </source>
</evidence>
<organism evidence="6 7">
    <name type="scientific">Croceibacter atlanticus (strain ATCC BAA-628 / JCM 21780 / CIP 108009 / IAM 15332 / KCTC 12090 / HTCC2559)</name>
    <dbReference type="NCBI Taxonomy" id="216432"/>
    <lineage>
        <taxon>Bacteria</taxon>
        <taxon>Pseudomonadati</taxon>
        <taxon>Bacteroidota</taxon>
        <taxon>Flavobacteriia</taxon>
        <taxon>Flavobacteriales</taxon>
        <taxon>Flavobacteriaceae</taxon>
        <taxon>Croceibacter</taxon>
    </lineage>
</organism>
<dbReference type="EMBL" id="CP002046">
    <property type="protein sequence ID" value="EAP87203.1"/>
    <property type="molecule type" value="Genomic_DNA"/>
</dbReference>
<dbReference type="NCBIfam" id="NF010532">
    <property type="entry name" value="PRK13922.9-3"/>
    <property type="match status" value="1"/>
</dbReference>
<dbReference type="AlphaFoldDB" id="A3U4N6"/>
<dbReference type="KEGG" id="cat:CA2559_00570"/>
<evidence type="ECO:0000313" key="7">
    <source>
        <dbReference type="Proteomes" id="UP000002297"/>
    </source>
</evidence>
<dbReference type="GO" id="GO:0008360">
    <property type="term" value="P:regulation of cell shape"/>
    <property type="evidence" value="ECO:0007669"/>
    <property type="project" value="UniProtKB-KW"/>
</dbReference>
<accession>A3U4N6</accession>
<dbReference type="GO" id="GO:0005886">
    <property type="term" value="C:plasma membrane"/>
    <property type="evidence" value="ECO:0007669"/>
    <property type="project" value="TreeGrafter"/>
</dbReference>
<dbReference type="Pfam" id="PF04085">
    <property type="entry name" value="MreC"/>
    <property type="match status" value="1"/>
</dbReference>
<dbReference type="PANTHER" id="PTHR34138:SF1">
    <property type="entry name" value="CELL SHAPE-DETERMINING PROTEIN MREC"/>
    <property type="match status" value="1"/>
</dbReference>
<keyword evidence="7" id="KW-1185">Reference proteome</keyword>
<sequence>MFAISLAFTVESHSYHKSKWISSTNFLSGNVFGFGSSIDSYFNLRDVNTTLVKENQQLRLQLERFKSIPIDTSFTDTATYNSPYKFYNATVIANSFSKKDNYILINKGQKDSIKPDMGVITPNGLLGIIENTSSNYSRIISILNSNLEINVGLKKSDHFGTLSWNGESPYKAQLIDVGRLAPVKVGDTIITSGNSSIFPKGIPVGKISDFSLDQSKSYYKINVELFNDMTGIGPVYVIENLMKPELDSLKNSTILNE</sequence>
<gene>
    <name evidence="6" type="ordered locus">CA2559_00570</name>
</gene>
<evidence type="ECO:0000313" key="6">
    <source>
        <dbReference type="EMBL" id="EAP87203.1"/>
    </source>
</evidence>
<comment type="similarity">
    <text evidence="1">Belongs to the MreC family.</text>
</comment>
<dbReference type="HOGENOM" id="CLU_042663_5_0_10"/>
<dbReference type="InterPro" id="IPR042175">
    <property type="entry name" value="Cell/Rod_MreC_2"/>
</dbReference>
<evidence type="ECO:0000259" key="5">
    <source>
        <dbReference type="Pfam" id="PF04085"/>
    </source>
</evidence>
<dbReference type="Gene3D" id="2.40.10.350">
    <property type="entry name" value="Rod shape-determining protein MreC, domain 2"/>
    <property type="match status" value="1"/>
</dbReference>
<protein>
    <recommendedName>
        <fullName evidence="2">Cell shape-determining protein MreC</fullName>
    </recommendedName>
    <alternativeName>
        <fullName evidence="4">Cell shape protein MreC</fullName>
    </alternativeName>
</protein>
<evidence type="ECO:0000256" key="1">
    <source>
        <dbReference type="ARBA" id="ARBA00009369"/>
    </source>
</evidence>
<dbReference type="Gene3D" id="2.40.10.340">
    <property type="entry name" value="Rod shape-determining protein MreC, domain 1"/>
    <property type="match status" value="1"/>
</dbReference>
<dbReference type="Proteomes" id="UP000002297">
    <property type="component" value="Chromosome"/>
</dbReference>
<dbReference type="eggNOG" id="COG1792">
    <property type="taxonomic scope" value="Bacteria"/>
</dbReference>
<dbReference type="STRING" id="216432.CA2559_00570"/>